<name>A0ACB8EUX7_9SAUR</name>
<dbReference type="EMBL" id="CM037628">
    <property type="protein sequence ID" value="KAH7996214.1"/>
    <property type="molecule type" value="Genomic_DNA"/>
</dbReference>
<accession>A0ACB8EUX7</accession>
<organism evidence="1 2">
    <name type="scientific">Sphaerodactylus townsendi</name>
    <dbReference type="NCBI Taxonomy" id="933632"/>
    <lineage>
        <taxon>Eukaryota</taxon>
        <taxon>Metazoa</taxon>
        <taxon>Chordata</taxon>
        <taxon>Craniata</taxon>
        <taxon>Vertebrata</taxon>
        <taxon>Euteleostomi</taxon>
        <taxon>Lepidosauria</taxon>
        <taxon>Squamata</taxon>
        <taxon>Bifurcata</taxon>
        <taxon>Gekkota</taxon>
        <taxon>Sphaerodactylidae</taxon>
        <taxon>Sphaerodactylus</taxon>
    </lineage>
</organism>
<evidence type="ECO:0000313" key="1">
    <source>
        <dbReference type="EMBL" id="KAH7996214.1"/>
    </source>
</evidence>
<comment type="caution">
    <text evidence="1">The sequence shown here is derived from an EMBL/GenBank/DDBJ whole genome shotgun (WGS) entry which is preliminary data.</text>
</comment>
<reference evidence="1" key="1">
    <citation type="submission" date="2021-08" db="EMBL/GenBank/DDBJ databases">
        <title>The first chromosome-level gecko genome reveals the dynamic sex chromosomes of Neotropical dwarf geckos (Sphaerodactylidae: Sphaerodactylus).</title>
        <authorList>
            <person name="Pinto B.J."/>
            <person name="Keating S.E."/>
            <person name="Gamble T."/>
        </authorList>
    </citation>
    <scope>NUCLEOTIDE SEQUENCE</scope>
    <source>
        <strain evidence="1">TG3544</strain>
    </source>
</reference>
<sequence>MENILSSADSQPLNELVEDSKPEDVSDEPAEGSKPEDVSDEPAEGSKPEDVSDEPAEGSKPEDVSDEPAEGSKPEDVSDEPAEDSKLTDPTEQKEDSRSQDPNEQSEDGIQIRQETSGPQSWEEQENSMISVSGSWGKTNTDSVDDTSSFLVPELSRSSQDNFLSSEIQAIKHSPLTLTKSSYLRGFVQEPRAPNLKGSKIQKQRIPVGIKRKKESKRSFQAWHHTTGSCEGNGSYLGRRSKALHNLYTTFCDEDNKEEADPGFLQRTEGSPTASGLSRACTIFSALKKGRINVSNLLLTLHTLGILMARADMHQALKYTAVDERGNLNFLEFLNIVSLTTPISGTMALQKARQVFRKLKKDMVSVEDLESVLASLEVTLSPTIIEKALRRIQITSYLDEYPALNWRSFGDVNGYSEFRWRRTCSSDRDIPAHQTAMITFCSAEEAIAFTEFQKQKNKPQRPVYLKRPSTTSPICPEEESKKKDTIKWPKVRPSFGYTSQDTLFPLKSTLRSKATESVPIQQAETENQSCEDPSSLLSQSNISTKDGQTKKKLSFYYELPKRCSTEDSRVSNSTPLEIEVKVSAEDISEATLQ</sequence>
<keyword evidence="2" id="KW-1185">Reference proteome</keyword>
<gene>
    <name evidence="1" type="ORF">K3G42_002659</name>
</gene>
<proteinExistence type="predicted"/>
<protein>
    <submittedName>
        <fullName evidence="1">Uncharacterized protein</fullName>
    </submittedName>
</protein>
<dbReference type="Proteomes" id="UP000827872">
    <property type="component" value="Linkage Group LG15"/>
</dbReference>
<evidence type="ECO:0000313" key="2">
    <source>
        <dbReference type="Proteomes" id="UP000827872"/>
    </source>
</evidence>